<dbReference type="PANTHER" id="PTHR43708:SF5">
    <property type="entry name" value="CONSERVED EXPRESSED OXIDOREDUCTASE (EUROFUNG)-RELATED"/>
    <property type="match status" value="1"/>
</dbReference>
<dbReference type="PANTHER" id="PTHR43708">
    <property type="entry name" value="CONSERVED EXPRESSED OXIDOREDUCTASE (EUROFUNG)"/>
    <property type="match status" value="1"/>
</dbReference>
<dbReference type="Gene3D" id="3.30.360.10">
    <property type="entry name" value="Dihydrodipicolinate Reductase, domain 2"/>
    <property type="match status" value="1"/>
</dbReference>
<name>A0ABP4AL85_9ACTN</name>
<dbReference type="InterPro" id="IPR036291">
    <property type="entry name" value="NAD(P)-bd_dom_sf"/>
</dbReference>
<feature type="domain" description="Gfo/Idh/MocA-like oxidoreductase N-terminal" evidence="3">
    <location>
        <begin position="2"/>
        <end position="118"/>
    </location>
</feature>
<dbReference type="Gene3D" id="3.40.50.720">
    <property type="entry name" value="NAD(P)-binding Rossmann-like Domain"/>
    <property type="match status" value="1"/>
</dbReference>
<accession>A0ABP4AL85</accession>
<evidence type="ECO:0000256" key="2">
    <source>
        <dbReference type="ARBA" id="ARBA00023002"/>
    </source>
</evidence>
<evidence type="ECO:0000313" key="5">
    <source>
        <dbReference type="EMBL" id="GAA0937166.1"/>
    </source>
</evidence>
<comment type="similarity">
    <text evidence="1">Belongs to the Gfo/Idh/MocA family.</text>
</comment>
<dbReference type="SUPFAM" id="SSF51735">
    <property type="entry name" value="NAD(P)-binding Rossmann-fold domains"/>
    <property type="match status" value="1"/>
</dbReference>
<organism evidence="5 6">
    <name type="scientific">Nonomuraea longicatena</name>
    <dbReference type="NCBI Taxonomy" id="83682"/>
    <lineage>
        <taxon>Bacteria</taxon>
        <taxon>Bacillati</taxon>
        <taxon>Actinomycetota</taxon>
        <taxon>Actinomycetes</taxon>
        <taxon>Streptosporangiales</taxon>
        <taxon>Streptosporangiaceae</taxon>
        <taxon>Nonomuraea</taxon>
    </lineage>
</organism>
<dbReference type="Pfam" id="PF01408">
    <property type="entry name" value="GFO_IDH_MocA"/>
    <property type="match status" value="1"/>
</dbReference>
<proteinExistence type="inferred from homology"/>
<keyword evidence="2" id="KW-0560">Oxidoreductase</keyword>
<evidence type="ECO:0000313" key="6">
    <source>
        <dbReference type="Proteomes" id="UP001501578"/>
    </source>
</evidence>
<protein>
    <submittedName>
        <fullName evidence="5">Gfo/Idh/MocA family oxidoreductase</fullName>
    </submittedName>
</protein>
<sequence length="336" mass="35681">MGLAGYGVAGRIFHAPLIESTPGLSLAAVVTRSPGRRAALRRERPGVRVMDSVDELLRSAPDVVVVATPDHTHVPFALACVEAGVPVVVDKPFAPSAEQARQVIATAERRSVPLTVFHNRRWDGDYLTVLRLLSEHALGAVHRFETNWEFAADPDPVRPGGGLLSELGVHLIDQAVQAFGPASRVYAELAARRSGTIMDDDAFVAVTHRNGVVSHLRTAAVVHEPAPRFRVLGARGCFVIDGLDGQEAALASGAAPGGAGWGAAPEDSWGRLVTRDGTRRVPTEPGAYPTFYRRLEAALRGGGEPPVDPYSAVESLTVIDAAVRSARTGQVIDLGR</sequence>
<comment type="caution">
    <text evidence="5">The sequence shown here is derived from an EMBL/GenBank/DDBJ whole genome shotgun (WGS) entry which is preliminary data.</text>
</comment>
<dbReference type="SUPFAM" id="SSF55347">
    <property type="entry name" value="Glyceraldehyde-3-phosphate dehydrogenase-like, C-terminal domain"/>
    <property type="match status" value="1"/>
</dbReference>
<feature type="domain" description="Gfo/Idh/MocA-like oxidoreductase C-terminal" evidence="4">
    <location>
        <begin position="132"/>
        <end position="334"/>
    </location>
</feature>
<dbReference type="EMBL" id="BAAAHQ010000023">
    <property type="protein sequence ID" value="GAA0937166.1"/>
    <property type="molecule type" value="Genomic_DNA"/>
</dbReference>
<reference evidence="6" key="1">
    <citation type="journal article" date="2019" name="Int. J. Syst. Evol. Microbiol.">
        <title>The Global Catalogue of Microorganisms (GCM) 10K type strain sequencing project: providing services to taxonomists for standard genome sequencing and annotation.</title>
        <authorList>
            <consortium name="The Broad Institute Genomics Platform"/>
            <consortium name="The Broad Institute Genome Sequencing Center for Infectious Disease"/>
            <person name="Wu L."/>
            <person name="Ma J."/>
        </authorList>
    </citation>
    <scope>NUCLEOTIDE SEQUENCE [LARGE SCALE GENOMIC DNA]</scope>
    <source>
        <strain evidence="6">JCM 11136</strain>
    </source>
</reference>
<evidence type="ECO:0000259" key="4">
    <source>
        <dbReference type="Pfam" id="PF02894"/>
    </source>
</evidence>
<dbReference type="InterPro" id="IPR051317">
    <property type="entry name" value="Gfo/Idh/MocA_oxidoreduct"/>
</dbReference>
<gene>
    <name evidence="5" type="ORF">GCM10009560_46320</name>
</gene>
<dbReference type="Proteomes" id="UP001501578">
    <property type="component" value="Unassembled WGS sequence"/>
</dbReference>
<keyword evidence="6" id="KW-1185">Reference proteome</keyword>
<evidence type="ECO:0000259" key="3">
    <source>
        <dbReference type="Pfam" id="PF01408"/>
    </source>
</evidence>
<dbReference type="InterPro" id="IPR004104">
    <property type="entry name" value="Gfo/Idh/MocA-like_OxRdtase_C"/>
</dbReference>
<dbReference type="InterPro" id="IPR000683">
    <property type="entry name" value="Gfo/Idh/MocA-like_OxRdtase_N"/>
</dbReference>
<dbReference type="Pfam" id="PF02894">
    <property type="entry name" value="GFO_IDH_MocA_C"/>
    <property type="match status" value="1"/>
</dbReference>
<evidence type="ECO:0000256" key="1">
    <source>
        <dbReference type="ARBA" id="ARBA00010928"/>
    </source>
</evidence>